<dbReference type="Pfam" id="PF21666">
    <property type="entry name" value="DUF4246_N"/>
    <property type="match status" value="1"/>
</dbReference>
<evidence type="ECO:0000259" key="2">
    <source>
        <dbReference type="Pfam" id="PF21666"/>
    </source>
</evidence>
<evidence type="ECO:0000259" key="1">
    <source>
        <dbReference type="Pfam" id="PF14033"/>
    </source>
</evidence>
<feature type="non-terminal residue" evidence="3">
    <location>
        <position position="1"/>
    </location>
</feature>
<accession>A0A9P9D2Q6</accession>
<feature type="domain" description="DUF4246" evidence="1">
    <location>
        <begin position="84"/>
        <end position="269"/>
    </location>
</feature>
<dbReference type="Proteomes" id="UP000738349">
    <property type="component" value="Unassembled WGS sequence"/>
</dbReference>
<gene>
    <name evidence="3" type="ORF">EDB81DRAFT_626935</name>
</gene>
<evidence type="ECO:0000313" key="4">
    <source>
        <dbReference type="Proteomes" id="UP000738349"/>
    </source>
</evidence>
<dbReference type="AlphaFoldDB" id="A0A9P9D2Q6"/>
<protein>
    <submittedName>
        <fullName evidence="3">Uncharacterized protein</fullName>
    </submittedName>
</protein>
<feature type="non-terminal residue" evidence="3">
    <location>
        <position position="276"/>
    </location>
</feature>
<reference evidence="3" key="1">
    <citation type="journal article" date="2021" name="Nat. Commun.">
        <title>Genetic determinants of endophytism in the Arabidopsis root mycobiome.</title>
        <authorList>
            <person name="Mesny F."/>
            <person name="Miyauchi S."/>
            <person name="Thiergart T."/>
            <person name="Pickel B."/>
            <person name="Atanasova L."/>
            <person name="Karlsson M."/>
            <person name="Huettel B."/>
            <person name="Barry K.W."/>
            <person name="Haridas S."/>
            <person name="Chen C."/>
            <person name="Bauer D."/>
            <person name="Andreopoulos W."/>
            <person name="Pangilinan J."/>
            <person name="LaButti K."/>
            <person name="Riley R."/>
            <person name="Lipzen A."/>
            <person name="Clum A."/>
            <person name="Drula E."/>
            <person name="Henrissat B."/>
            <person name="Kohler A."/>
            <person name="Grigoriev I.V."/>
            <person name="Martin F.M."/>
            <person name="Hacquard S."/>
        </authorList>
    </citation>
    <scope>NUCLEOTIDE SEQUENCE</scope>
    <source>
        <strain evidence="3">MPI-CAGE-AT-0147</strain>
    </source>
</reference>
<organism evidence="3 4">
    <name type="scientific">Dactylonectria macrodidyma</name>
    <dbReference type="NCBI Taxonomy" id="307937"/>
    <lineage>
        <taxon>Eukaryota</taxon>
        <taxon>Fungi</taxon>
        <taxon>Dikarya</taxon>
        <taxon>Ascomycota</taxon>
        <taxon>Pezizomycotina</taxon>
        <taxon>Sordariomycetes</taxon>
        <taxon>Hypocreomycetidae</taxon>
        <taxon>Hypocreales</taxon>
        <taxon>Nectriaceae</taxon>
        <taxon>Dactylonectria</taxon>
    </lineage>
</organism>
<dbReference type="InterPro" id="IPR025340">
    <property type="entry name" value="DUF4246"/>
</dbReference>
<evidence type="ECO:0000313" key="3">
    <source>
        <dbReference type="EMBL" id="KAH7112380.1"/>
    </source>
</evidence>
<proteinExistence type="predicted"/>
<comment type="caution">
    <text evidence="3">The sequence shown here is derived from an EMBL/GenBank/DDBJ whole genome shotgun (WGS) entry which is preliminary data.</text>
</comment>
<dbReference type="PANTHER" id="PTHR33119">
    <property type="entry name" value="IFI3P"/>
    <property type="match status" value="1"/>
</dbReference>
<dbReference type="InterPro" id="IPR049192">
    <property type="entry name" value="DUF4246_C"/>
</dbReference>
<dbReference type="PANTHER" id="PTHR33119:SF1">
    <property type="entry name" value="FE2OG DIOXYGENASE DOMAIN-CONTAINING PROTEIN"/>
    <property type="match status" value="1"/>
</dbReference>
<keyword evidence="4" id="KW-1185">Reference proteome</keyword>
<dbReference type="OrthoDB" id="415532at2759"/>
<name>A0A9P9D2Q6_9HYPO</name>
<dbReference type="Pfam" id="PF14033">
    <property type="entry name" value="DUF4246"/>
    <property type="match status" value="1"/>
</dbReference>
<feature type="domain" description="DUF4246" evidence="2">
    <location>
        <begin position="1"/>
        <end position="67"/>
    </location>
</feature>
<dbReference type="InterPro" id="IPR049207">
    <property type="entry name" value="DUF4246_N"/>
</dbReference>
<sequence>PGYGLPLDYWTDGASPALVRASGIEWRAATLLIREICMLRFIEHVTNKPEWWIKVNDHRFIEEWRNEATAMPWAEFHEHADFTEKMADACVIELQKKAEIYKTTGLIPVMDYSSCVIKSHTLVPEDLRGSLKSAVAVLERLQAERPDWRQHSDETVLDLVDPPLWPLCYGRSRILSNKRINLQNCLEHCGMGDVIPMPQKPESISLPLTKLSPYSNYQWLPCNISLTGEHLRIESYINNLHPVRHSALHSVIEQLIEKALPAWDIMHRWPEFRMQR</sequence>
<dbReference type="EMBL" id="JAGMUV010000038">
    <property type="protein sequence ID" value="KAH7112380.1"/>
    <property type="molecule type" value="Genomic_DNA"/>
</dbReference>